<evidence type="ECO:0000259" key="1">
    <source>
        <dbReference type="Pfam" id="PF00117"/>
    </source>
</evidence>
<dbReference type="Pfam" id="PF00117">
    <property type="entry name" value="GATase"/>
    <property type="match status" value="1"/>
</dbReference>
<name>A0ABS9KJ75_9BACT</name>
<dbReference type="InterPro" id="IPR044992">
    <property type="entry name" value="ChyE-like"/>
</dbReference>
<organism evidence="2 3">
    <name type="scientific">Rhodohalobacter sulfatireducens</name>
    <dbReference type="NCBI Taxonomy" id="2911366"/>
    <lineage>
        <taxon>Bacteria</taxon>
        <taxon>Pseudomonadati</taxon>
        <taxon>Balneolota</taxon>
        <taxon>Balneolia</taxon>
        <taxon>Balneolales</taxon>
        <taxon>Balneolaceae</taxon>
        <taxon>Rhodohalobacter</taxon>
    </lineage>
</organism>
<dbReference type="PROSITE" id="PS51273">
    <property type="entry name" value="GATASE_TYPE_1"/>
    <property type="match status" value="1"/>
</dbReference>
<feature type="domain" description="Glutamine amidotransferase" evidence="1">
    <location>
        <begin position="39"/>
        <end position="188"/>
    </location>
</feature>
<comment type="caution">
    <text evidence="2">The sequence shown here is derived from an EMBL/GenBank/DDBJ whole genome shotgun (WGS) entry which is preliminary data.</text>
</comment>
<proteinExistence type="predicted"/>
<keyword evidence="3" id="KW-1185">Reference proteome</keyword>
<dbReference type="Proteomes" id="UP001165366">
    <property type="component" value="Unassembled WGS sequence"/>
</dbReference>
<dbReference type="InterPro" id="IPR017926">
    <property type="entry name" value="GATASE"/>
</dbReference>
<gene>
    <name evidence="2" type="ORF">L6773_20220</name>
</gene>
<dbReference type="CDD" id="cd01741">
    <property type="entry name" value="GATase1_1"/>
    <property type="match status" value="1"/>
</dbReference>
<evidence type="ECO:0000313" key="3">
    <source>
        <dbReference type="Proteomes" id="UP001165366"/>
    </source>
</evidence>
<reference evidence="2" key="1">
    <citation type="submission" date="2022-01" db="EMBL/GenBank/DDBJ databases">
        <authorList>
            <person name="Wang Y."/>
        </authorList>
    </citation>
    <scope>NUCLEOTIDE SEQUENCE</scope>
    <source>
        <strain evidence="2">WB101</strain>
    </source>
</reference>
<evidence type="ECO:0000313" key="2">
    <source>
        <dbReference type="EMBL" id="MCG2590907.1"/>
    </source>
</evidence>
<dbReference type="EMBL" id="JAKLWS010000049">
    <property type="protein sequence ID" value="MCG2590907.1"/>
    <property type="molecule type" value="Genomic_DNA"/>
</dbReference>
<dbReference type="PANTHER" id="PTHR42695">
    <property type="entry name" value="GLUTAMINE AMIDOTRANSFERASE YLR126C-RELATED"/>
    <property type="match status" value="1"/>
</dbReference>
<dbReference type="Gene3D" id="3.40.50.880">
    <property type="match status" value="1"/>
</dbReference>
<accession>A0ABS9KJ75</accession>
<dbReference type="RefSeq" id="WP_237856423.1">
    <property type="nucleotide sequence ID" value="NZ_JAKLWS010000049.1"/>
</dbReference>
<reference evidence="2" key="2">
    <citation type="submission" date="2024-05" db="EMBL/GenBank/DDBJ databases">
        <title>Rhodohalobacter halophilus gen. nov., sp. nov., a moderately halophilic member of the family Balneolaceae.</title>
        <authorList>
            <person name="Xia J."/>
        </authorList>
    </citation>
    <scope>NUCLEOTIDE SEQUENCE</scope>
    <source>
        <strain evidence="2">WB101</strain>
    </source>
</reference>
<dbReference type="PANTHER" id="PTHR42695:SF5">
    <property type="entry name" value="GLUTAMINE AMIDOTRANSFERASE YLR126C-RELATED"/>
    <property type="match status" value="1"/>
</dbReference>
<dbReference type="GO" id="GO:0016787">
    <property type="term" value="F:hydrolase activity"/>
    <property type="evidence" value="ECO:0007669"/>
    <property type="project" value="UniProtKB-KW"/>
</dbReference>
<sequence>MRAHVNQHVAFEGLGSMEEWLKEKGYEIITTCFFESADLPKIDSMDLLIVLGGPMSVNDEEEYPWLVSEKEFIRDAIEADIPVLGICLGAQLIANTLGSKVYPNPEKEIGWFPVNAIQTGSTSTFQFPSSFECFHWHGETFDLPPGATLLAKSDVCENQAFQLGRSVIGLQFHLETTPKSAKNLIQNCRHELIPSIYIQTEKEMLSAPVERYHKINKMMAEILEYLHNQIH</sequence>
<protein>
    <submittedName>
        <fullName evidence="2">Gamma-glutamyl-gamma-aminobutyrate hydrolase family protein</fullName>
    </submittedName>
</protein>
<keyword evidence="2" id="KW-0378">Hydrolase</keyword>
<dbReference type="SUPFAM" id="SSF52317">
    <property type="entry name" value="Class I glutamine amidotransferase-like"/>
    <property type="match status" value="1"/>
</dbReference>
<dbReference type="InterPro" id="IPR029062">
    <property type="entry name" value="Class_I_gatase-like"/>
</dbReference>